<evidence type="ECO:0000313" key="1">
    <source>
        <dbReference type="EMBL" id="EAR92635.2"/>
    </source>
</evidence>
<accession>Q235W5</accession>
<sequence>MCNQTVTSAQNKQKLKNITQLSAAVKCFIKFVLKCTLIAKQSEEGFLQNVLIRSALQRFLKKILEKYLMIQISKNLSSFNLKITQTVQEIKLLGVLLQIANSHLFQMTIKLYQIALVVKKYIAWHVRYCTMKITLANNFKLQKINQYAQIKVKQR</sequence>
<dbReference type="eggNOG" id="KOG1812">
    <property type="taxonomic scope" value="Eukaryota"/>
</dbReference>
<dbReference type="RefSeq" id="XP_001012880.2">
    <property type="nucleotide sequence ID" value="XM_001012880.2"/>
</dbReference>
<keyword evidence="2" id="KW-1185">Reference proteome</keyword>
<dbReference type="AlphaFoldDB" id="Q235W5"/>
<dbReference type="GeneID" id="7844486"/>
<protein>
    <submittedName>
        <fullName evidence="1">Uncharacterized protein</fullName>
    </submittedName>
</protein>
<dbReference type="EMBL" id="GG662749">
    <property type="protein sequence ID" value="EAR92635.2"/>
    <property type="molecule type" value="Genomic_DNA"/>
</dbReference>
<dbReference type="KEGG" id="tet:TTHERM_00094260"/>
<dbReference type="Proteomes" id="UP000009168">
    <property type="component" value="Unassembled WGS sequence"/>
</dbReference>
<dbReference type="InParanoid" id="Q235W5"/>
<proteinExistence type="predicted"/>
<organism evidence="1 2">
    <name type="scientific">Tetrahymena thermophila (strain SB210)</name>
    <dbReference type="NCBI Taxonomy" id="312017"/>
    <lineage>
        <taxon>Eukaryota</taxon>
        <taxon>Sar</taxon>
        <taxon>Alveolata</taxon>
        <taxon>Ciliophora</taxon>
        <taxon>Intramacronucleata</taxon>
        <taxon>Oligohymenophorea</taxon>
        <taxon>Hymenostomatida</taxon>
        <taxon>Tetrahymenina</taxon>
        <taxon>Tetrahymenidae</taxon>
        <taxon>Tetrahymena</taxon>
    </lineage>
</organism>
<dbReference type="HOGENOM" id="CLU_487940_0_0_1"/>
<name>Q235W5_TETTS</name>
<evidence type="ECO:0000313" key="2">
    <source>
        <dbReference type="Proteomes" id="UP000009168"/>
    </source>
</evidence>
<reference evidence="2" key="1">
    <citation type="journal article" date="2006" name="PLoS Biol.">
        <title>Macronuclear genome sequence of the ciliate Tetrahymena thermophila, a model eukaryote.</title>
        <authorList>
            <person name="Eisen J.A."/>
            <person name="Coyne R.S."/>
            <person name="Wu M."/>
            <person name="Wu D."/>
            <person name="Thiagarajan M."/>
            <person name="Wortman J.R."/>
            <person name="Badger J.H."/>
            <person name="Ren Q."/>
            <person name="Amedeo P."/>
            <person name="Jones K.M."/>
            <person name="Tallon L.J."/>
            <person name="Delcher A.L."/>
            <person name="Salzberg S.L."/>
            <person name="Silva J.C."/>
            <person name="Haas B.J."/>
            <person name="Majoros W.H."/>
            <person name="Farzad M."/>
            <person name="Carlton J.M."/>
            <person name="Smith R.K. Jr."/>
            <person name="Garg J."/>
            <person name="Pearlman R.E."/>
            <person name="Karrer K.M."/>
            <person name="Sun L."/>
            <person name="Manning G."/>
            <person name="Elde N.C."/>
            <person name="Turkewitz A.P."/>
            <person name="Asai D.J."/>
            <person name="Wilkes D.E."/>
            <person name="Wang Y."/>
            <person name="Cai H."/>
            <person name="Collins K."/>
            <person name="Stewart B.A."/>
            <person name="Lee S.R."/>
            <person name="Wilamowska K."/>
            <person name="Weinberg Z."/>
            <person name="Ruzzo W.L."/>
            <person name="Wloga D."/>
            <person name="Gaertig J."/>
            <person name="Frankel J."/>
            <person name="Tsao C.-C."/>
            <person name="Gorovsky M.A."/>
            <person name="Keeling P.J."/>
            <person name="Waller R.F."/>
            <person name="Patron N.J."/>
            <person name="Cherry J.M."/>
            <person name="Stover N.A."/>
            <person name="Krieger C.J."/>
            <person name="del Toro C."/>
            <person name="Ryder H.F."/>
            <person name="Williamson S.C."/>
            <person name="Barbeau R.A."/>
            <person name="Hamilton E.P."/>
            <person name="Orias E."/>
        </authorList>
    </citation>
    <scope>NUCLEOTIDE SEQUENCE [LARGE SCALE GENOMIC DNA]</scope>
    <source>
        <strain evidence="2">SB210</strain>
    </source>
</reference>
<gene>
    <name evidence="1" type="ORF">TTHERM_00094260</name>
</gene>